<feature type="transmembrane region" description="Helical" evidence="1">
    <location>
        <begin position="37"/>
        <end position="58"/>
    </location>
</feature>
<keyword evidence="1" id="KW-0472">Membrane</keyword>
<feature type="transmembrane region" description="Helical" evidence="1">
    <location>
        <begin position="107"/>
        <end position="125"/>
    </location>
</feature>
<dbReference type="EMBL" id="AMZO01000011">
    <property type="protein sequence ID" value="ELR66205.1"/>
    <property type="molecule type" value="Genomic_DNA"/>
</dbReference>
<dbReference type="Pfam" id="PF05232">
    <property type="entry name" value="BTP"/>
    <property type="match status" value="2"/>
</dbReference>
<dbReference type="InterPro" id="IPR058208">
    <property type="entry name" value="PACE"/>
</dbReference>
<dbReference type="Proteomes" id="UP000011134">
    <property type="component" value="Unassembled WGS sequence"/>
</dbReference>
<reference evidence="3 4" key="1">
    <citation type="submission" date="2012-12" db="EMBL/GenBank/DDBJ databases">
        <title>Genome Assembly of Photobacterium sp. AK15.</title>
        <authorList>
            <person name="Khatri I."/>
            <person name="Vaidya B."/>
            <person name="Srinivas T.N.R."/>
            <person name="Subramanian S."/>
            <person name="Pinnaka A."/>
        </authorList>
    </citation>
    <scope>NUCLEOTIDE SEQUENCE [LARGE SCALE GENOMIC DNA]</scope>
    <source>
        <strain evidence="3 4">AK15</strain>
    </source>
</reference>
<keyword evidence="4" id="KW-1185">Reference proteome</keyword>
<keyword evidence="1" id="KW-1133">Transmembrane helix</keyword>
<name>L8JBJ2_9GAMM</name>
<feature type="transmembrane region" description="Helical" evidence="1">
    <location>
        <begin position="12"/>
        <end position="31"/>
    </location>
</feature>
<evidence type="ECO:0000259" key="2">
    <source>
        <dbReference type="Pfam" id="PF05232"/>
    </source>
</evidence>
<accession>L8JBJ2</accession>
<gene>
    <name evidence="3" type="ORF">C942_00392</name>
</gene>
<feature type="transmembrane region" description="Helical" evidence="1">
    <location>
        <begin position="78"/>
        <end position="101"/>
    </location>
</feature>
<proteinExistence type="predicted"/>
<sequence length="143" mass="16338">MRSTLDRIRHAIGFELIALVLIIVVLSQLFGFEAHKVGALGIAFSLFATGWNFVYNLLFDKAMMKYTGQLEKQTKHRIIHAILFELSLLWITLPVIAWWLNISLLDAFIMDIGLVVFYLFYTYGYNLAYDKVFPIPAGTTSQA</sequence>
<evidence type="ECO:0000313" key="3">
    <source>
        <dbReference type="EMBL" id="ELR66205.1"/>
    </source>
</evidence>
<comment type="caution">
    <text evidence="3">The sequence shown here is derived from an EMBL/GenBank/DDBJ whole genome shotgun (WGS) entry which is preliminary data.</text>
</comment>
<dbReference type="InterPro" id="IPR007896">
    <property type="entry name" value="BTP_bacteria"/>
</dbReference>
<keyword evidence="1" id="KW-0812">Transmembrane</keyword>
<feature type="domain" description="Chlorhexidine efflux transporter" evidence="2">
    <location>
        <begin position="73"/>
        <end position="134"/>
    </location>
</feature>
<evidence type="ECO:0000256" key="1">
    <source>
        <dbReference type="SAM" id="Phobius"/>
    </source>
</evidence>
<evidence type="ECO:0000313" key="4">
    <source>
        <dbReference type="Proteomes" id="UP000011134"/>
    </source>
</evidence>
<dbReference type="AlphaFoldDB" id="L8JBJ2"/>
<dbReference type="PATRIC" id="fig|1056511.3.peg.1877"/>
<dbReference type="NCBIfam" id="NF033664">
    <property type="entry name" value="PACE_transport"/>
    <property type="match status" value="1"/>
</dbReference>
<organism evidence="3 4">
    <name type="scientific">Photobacterium marinum</name>
    <dbReference type="NCBI Taxonomy" id="1056511"/>
    <lineage>
        <taxon>Bacteria</taxon>
        <taxon>Pseudomonadati</taxon>
        <taxon>Pseudomonadota</taxon>
        <taxon>Gammaproteobacteria</taxon>
        <taxon>Vibrionales</taxon>
        <taxon>Vibrionaceae</taxon>
        <taxon>Photobacterium</taxon>
    </lineage>
</organism>
<protein>
    <recommendedName>
        <fullName evidence="2">Chlorhexidine efflux transporter domain-containing protein</fullName>
    </recommendedName>
</protein>
<feature type="domain" description="Chlorhexidine efflux transporter" evidence="2">
    <location>
        <begin position="2"/>
        <end position="63"/>
    </location>
</feature>
<dbReference type="OrthoDB" id="1631120at2"/>
<dbReference type="RefSeq" id="WP_007464896.1">
    <property type="nucleotide sequence ID" value="NZ_AMZO01000011.1"/>
</dbReference>